<dbReference type="OrthoDB" id="9800193at2"/>
<reference evidence="5 6" key="1">
    <citation type="submission" date="2017-05" db="EMBL/GenBank/DDBJ databases">
        <title>Complete and WGS of Bordetella genogroups.</title>
        <authorList>
            <person name="Spilker T."/>
            <person name="Lipuma J."/>
        </authorList>
    </citation>
    <scope>NUCLEOTIDE SEQUENCE [LARGE SCALE GENOMIC DNA]</scope>
    <source>
        <strain evidence="5 6">AU9795</strain>
    </source>
</reference>
<feature type="domain" description="N-acetyltransferase" evidence="3">
    <location>
        <begin position="23"/>
        <end position="178"/>
    </location>
</feature>
<dbReference type="PROSITE" id="PS51186">
    <property type="entry name" value="GNAT"/>
    <property type="match status" value="1"/>
</dbReference>
<organism evidence="4 7">
    <name type="scientific">Bordetella genomosp. 1</name>
    <dbReference type="NCBI Taxonomy" id="1395607"/>
    <lineage>
        <taxon>Bacteria</taxon>
        <taxon>Pseudomonadati</taxon>
        <taxon>Pseudomonadota</taxon>
        <taxon>Betaproteobacteria</taxon>
        <taxon>Burkholderiales</taxon>
        <taxon>Alcaligenaceae</taxon>
        <taxon>Bordetella</taxon>
    </lineage>
</organism>
<dbReference type="Proteomes" id="UP000217005">
    <property type="component" value="Unassembled WGS sequence"/>
</dbReference>
<evidence type="ECO:0000256" key="2">
    <source>
        <dbReference type="ARBA" id="ARBA00023315"/>
    </source>
</evidence>
<dbReference type="InterPro" id="IPR016181">
    <property type="entry name" value="Acyl_CoA_acyltransferase"/>
</dbReference>
<evidence type="ECO:0000313" key="7">
    <source>
        <dbReference type="Proteomes" id="UP000217005"/>
    </source>
</evidence>
<evidence type="ECO:0000313" key="5">
    <source>
        <dbReference type="EMBL" id="OZI58639.1"/>
    </source>
</evidence>
<dbReference type="EMBL" id="NEVR01000004">
    <property type="protein sequence ID" value="OZI58639.1"/>
    <property type="molecule type" value="Genomic_DNA"/>
</dbReference>
<dbReference type="Proteomes" id="UP000216354">
    <property type="component" value="Unassembled WGS sequence"/>
</dbReference>
<evidence type="ECO:0000313" key="4">
    <source>
        <dbReference type="EMBL" id="OZI35971.1"/>
    </source>
</evidence>
<dbReference type="InterPro" id="IPR008125">
    <property type="entry name" value="Streptothricin_AcTrfase"/>
</dbReference>
<keyword evidence="1 4" id="KW-0808">Transferase</keyword>
<dbReference type="AlphaFoldDB" id="A0A261SFY5"/>
<dbReference type="PRINTS" id="PR01754">
    <property type="entry name" value="SACTRNSFRASE"/>
</dbReference>
<dbReference type="RefSeq" id="WP_094826779.1">
    <property type="nucleotide sequence ID" value="NZ_NEVL01000003.1"/>
</dbReference>
<gene>
    <name evidence="5" type="ORF">CAL27_18305</name>
    <name evidence="4" type="ORF">CEG14_13090</name>
</gene>
<reference evidence="4 7" key="2">
    <citation type="submission" date="2017-05" db="EMBL/GenBank/DDBJ databases">
        <title>Complete and WGS of Bordetella genogroups.</title>
        <authorList>
            <person name="Spilker T."/>
            <person name="LiPuma J."/>
        </authorList>
    </citation>
    <scope>NUCLEOTIDE SEQUENCE [LARGE SCALE GENOMIC DNA]</scope>
    <source>
        <strain evidence="4 7">AU17610</strain>
    </source>
</reference>
<dbReference type="PANTHER" id="PTHR43877">
    <property type="entry name" value="AMINOALKYLPHOSPHONATE N-ACETYLTRANSFERASE-RELATED-RELATED"/>
    <property type="match status" value="1"/>
</dbReference>
<dbReference type="PANTHER" id="PTHR43877:SF2">
    <property type="entry name" value="AMINOALKYLPHOSPHONATE N-ACETYLTRANSFERASE-RELATED"/>
    <property type="match status" value="1"/>
</dbReference>
<dbReference type="GO" id="GO:0016747">
    <property type="term" value="F:acyltransferase activity, transferring groups other than amino-acyl groups"/>
    <property type="evidence" value="ECO:0007669"/>
    <property type="project" value="InterPro"/>
</dbReference>
<dbReference type="Gene3D" id="3.40.630.30">
    <property type="match status" value="1"/>
</dbReference>
<dbReference type="EMBL" id="NEVL01000003">
    <property type="protein sequence ID" value="OZI35971.1"/>
    <property type="molecule type" value="Genomic_DNA"/>
</dbReference>
<dbReference type="SUPFAM" id="SSF55729">
    <property type="entry name" value="Acyl-CoA N-acyltransferases (Nat)"/>
    <property type="match status" value="1"/>
</dbReference>
<evidence type="ECO:0000256" key="1">
    <source>
        <dbReference type="ARBA" id="ARBA00022679"/>
    </source>
</evidence>
<proteinExistence type="predicted"/>
<dbReference type="Pfam" id="PF00583">
    <property type="entry name" value="Acetyltransf_1"/>
    <property type="match status" value="1"/>
</dbReference>
<keyword evidence="6" id="KW-1185">Reference proteome</keyword>
<evidence type="ECO:0000259" key="3">
    <source>
        <dbReference type="PROSITE" id="PS51186"/>
    </source>
</evidence>
<evidence type="ECO:0000313" key="6">
    <source>
        <dbReference type="Proteomes" id="UP000216354"/>
    </source>
</evidence>
<dbReference type="InterPro" id="IPR000182">
    <property type="entry name" value="GNAT_dom"/>
</dbReference>
<sequence>MTHTIRFAQPADIAALQARDFAFQIDAVLPGPFDVPVPTLEGVAVPPRRKAYTFDAHALTDALHDPDADVLVIERAARQPFGYVLLSCAWNGYASIDDLAVDATHRRQGAAAALMDVAADWARGRQLAGLRLETQSNNVAACRFYARQGFMLGGSDRFLYSALHPDTDEVALYWYLRF</sequence>
<name>A0A261SFY5_9BORD</name>
<comment type="caution">
    <text evidence="4">The sequence shown here is derived from an EMBL/GenBank/DDBJ whole genome shotgun (WGS) entry which is preliminary data.</text>
</comment>
<accession>A0A261SFY5</accession>
<dbReference type="InterPro" id="IPR050832">
    <property type="entry name" value="Bact_Acetyltransf"/>
</dbReference>
<keyword evidence="2" id="KW-0012">Acyltransferase</keyword>
<protein>
    <submittedName>
        <fullName evidence="4">Streptothricin acetyltransferase</fullName>
    </submittedName>
</protein>